<keyword evidence="2" id="KW-0808">Transferase</keyword>
<dbReference type="SUPFAM" id="SSF55729">
    <property type="entry name" value="Acyl-CoA N-acyltransferases (Nat)"/>
    <property type="match status" value="1"/>
</dbReference>
<evidence type="ECO:0000259" key="1">
    <source>
        <dbReference type="PROSITE" id="PS51186"/>
    </source>
</evidence>
<proteinExistence type="predicted"/>
<name>V6Z3X4_STRAG</name>
<gene>
    <name evidence="2" type="ORF">SAG0136_09440</name>
</gene>
<dbReference type="eggNOG" id="COG1670">
    <property type="taxonomic scope" value="Bacteria"/>
</dbReference>
<feature type="domain" description="N-acetyltransferase" evidence="1">
    <location>
        <begin position="36"/>
        <end position="190"/>
    </location>
</feature>
<dbReference type="GO" id="GO:1990189">
    <property type="term" value="F:protein N-terminal-serine acetyltransferase activity"/>
    <property type="evidence" value="ECO:0007669"/>
    <property type="project" value="TreeGrafter"/>
</dbReference>
<dbReference type="Pfam" id="PF13302">
    <property type="entry name" value="Acetyltransf_3"/>
    <property type="match status" value="1"/>
</dbReference>
<dbReference type="InterPro" id="IPR016181">
    <property type="entry name" value="Acyl_CoA_acyltransferase"/>
</dbReference>
<dbReference type="AlphaFoldDB" id="V6Z3X4"/>
<evidence type="ECO:0000313" key="2">
    <source>
        <dbReference type="EMBL" id="ESV55413.1"/>
    </source>
</evidence>
<dbReference type="Gene3D" id="3.40.630.30">
    <property type="match status" value="1"/>
</dbReference>
<dbReference type="InterPro" id="IPR051908">
    <property type="entry name" value="Ribosomal_N-acetyltransferase"/>
</dbReference>
<evidence type="ECO:0000313" key="3">
    <source>
        <dbReference type="Proteomes" id="UP000018482"/>
    </source>
</evidence>
<protein>
    <submittedName>
        <fullName evidence="2">GNAT family acetyltransferase</fullName>
    </submittedName>
</protein>
<organism evidence="2 3">
    <name type="scientific">Streptococcus agalactiae LMG 14747</name>
    <dbReference type="NCBI Taxonomy" id="1154860"/>
    <lineage>
        <taxon>Bacteria</taxon>
        <taxon>Bacillati</taxon>
        <taxon>Bacillota</taxon>
        <taxon>Bacilli</taxon>
        <taxon>Lactobacillales</taxon>
        <taxon>Streptococcaceae</taxon>
        <taxon>Streptococcus</taxon>
    </lineage>
</organism>
<dbReference type="PANTHER" id="PTHR43441">
    <property type="entry name" value="RIBOSOMAL-PROTEIN-SERINE ACETYLTRANSFERASE"/>
    <property type="match status" value="1"/>
</dbReference>
<dbReference type="EMBL" id="ANQC01000126">
    <property type="protein sequence ID" value="ESV55413.1"/>
    <property type="molecule type" value="Genomic_DNA"/>
</dbReference>
<reference evidence="2 3" key="1">
    <citation type="submission" date="2013-05" db="EMBL/GenBank/DDBJ databases">
        <authorList>
            <person name="Richards V.P."/>
            <person name="Durkin S.A.S."/>
            <person name="Kim M."/>
            <person name="Pavinski Bitar P.D."/>
            <person name="Stanhope M.J."/>
            <person name="Town C.D."/>
            <person name="Venter J.C."/>
        </authorList>
    </citation>
    <scope>NUCLEOTIDE SEQUENCE [LARGE SCALE GENOMIC DNA]</scope>
    <source>
        <strain evidence="2 3">LMG 14747</strain>
    </source>
</reference>
<dbReference type="FunFam" id="3.40.630.30:FF:000047">
    <property type="entry name" value="Acetyltransferase, GNAT family"/>
    <property type="match status" value="1"/>
</dbReference>
<dbReference type="GO" id="GO:0008999">
    <property type="term" value="F:protein-N-terminal-alanine acetyltransferase activity"/>
    <property type="evidence" value="ECO:0007669"/>
    <property type="project" value="TreeGrafter"/>
</dbReference>
<accession>V6Z3X4</accession>
<comment type="caution">
    <text evidence="2">The sequence shown here is derived from an EMBL/GenBank/DDBJ whole genome shotgun (WGS) entry which is preliminary data.</text>
</comment>
<sequence length="230" mass="27164">MPQNAFGQLIGEPLENASEGQYPHIDVLPGQSVRVEKIRDSHFDDLFKVYSCLTSPEKFTYMPFEPFDNKDAFRDFFKILLSSKDPYYLAIVDQSSGKAVGTFSLMRIDTKNRVAEMGWVLYSDFLQKTKMATEAQYLVMAYVFEQLQYRRYEWKCDSLNQTSKASAERLGFTYEGCFRQAVIYKNRNRDTDWYSIIDQEWPEKKKRLETWLHDSNFDAEGKQIRSLREY</sequence>
<dbReference type="PROSITE" id="PS51186">
    <property type="entry name" value="GNAT"/>
    <property type="match status" value="1"/>
</dbReference>
<dbReference type="InterPro" id="IPR000182">
    <property type="entry name" value="GNAT_dom"/>
</dbReference>
<dbReference type="PANTHER" id="PTHR43441:SF2">
    <property type="entry name" value="FAMILY ACETYLTRANSFERASE, PUTATIVE (AFU_ORTHOLOGUE AFUA_7G00850)-RELATED"/>
    <property type="match status" value="1"/>
</dbReference>
<dbReference type="Proteomes" id="UP000018482">
    <property type="component" value="Unassembled WGS sequence"/>
</dbReference>